<dbReference type="AlphaFoldDB" id="A0A1D2A3D9"/>
<accession>A0A1D2A3D9</accession>
<evidence type="ECO:0000256" key="7">
    <source>
        <dbReference type="PIRSR" id="PIRSR630616-2"/>
    </source>
</evidence>
<feature type="cross-link" description="Glycyl lysine isopeptide (Lys-Gly) (interchain with G-Cter in SUMO2)" evidence="8">
    <location>
        <position position="155"/>
    </location>
</feature>
<evidence type="ECO:0000259" key="10">
    <source>
        <dbReference type="PROSITE" id="PS50011"/>
    </source>
</evidence>
<organism evidence="11">
    <name type="scientific">Auxenochlorella protothecoides</name>
    <name type="common">Green microalga</name>
    <name type="synonym">Chlorella protothecoides</name>
    <dbReference type="NCBI Taxonomy" id="3075"/>
    <lineage>
        <taxon>Eukaryota</taxon>
        <taxon>Viridiplantae</taxon>
        <taxon>Chlorophyta</taxon>
        <taxon>core chlorophytes</taxon>
        <taxon>Trebouxiophyceae</taxon>
        <taxon>Chlorellales</taxon>
        <taxon>Chlorellaceae</taxon>
        <taxon>Auxenochlorella</taxon>
    </lineage>
</organism>
<feature type="binding site" evidence="7">
    <location>
        <begin position="157"/>
        <end position="158"/>
    </location>
    <ligand>
        <name>ATP</name>
        <dbReference type="ChEBI" id="CHEBI:30616"/>
    </ligand>
</feature>
<dbReference type="PROSITE" id="PS50011">
    <property type="entry name" value="PROTEIN_KINASE_DOM"/>
    <property type="match status" value="1"/>
</dbReference>
<dbReference type="InterPro" id="IPR000719">
    <property type="entry name" value="Prot_kinase_dom"/>
</dbReference>
<evidence type="ECO:0000256" key="3">
    <source>
        <dbReference type="ARBA" id="ARBA00022741"/>
    </source>
</evidence>
<dbReference type="GO" id="GO:0004674">
    <property type="term" value="F:protein serine/threonine kinase activity"/>
    <property type="evidence" value="ECO:0007669"/>
    <property type="project" value="UniProtKB-KW"/>
</dbReference>
<dbReference type="InterPro" id="IPR011009">
    <property type="entry name" value="Kinase-like_dom_sf"/>
</dbReference>
<keyword evidence="4" id="KW-0418">Kinase</keyword>
<evidence type="ECO:0000256" key="6">
    <source>
        <dbReference type="PIRSR" id="PIRSR630616-1"/>
    </source>
</evidence>
<dbReference type="EMBL" id="GDKF01004913">
    <property type="protein sequence ID" value="JAT73709.1"/>
    <property type="molecule type" value="Transcribed_RNA"/>
</dbReference>
<feature type="domain" description="Protein kinase" evidence="10">
    <location>
        <begin position="25"/>
        <end position="297"/>
    </location>
</feature>
<sequence>MSEQDSPVFPPNFFESCPWSIQNDFQSLKEVGKGKDTVIYSAVCLPLGNKIVAVKIYDKSRLASTKVRAIKREVAMMLYFMRHRYPNVVELYGAFEDESRYFIVMEYCSGGDLLEKLLREKKAISERRVATMVAIPCLVTLRCLHAASIIHRDIKLENIFLDNSGRVKLGDFGLTMCTRQEAAISPVGTVEYMAPEVIALPPVDAVVSGQVRASEIPPNTEKVDIWALGVTFFELVTGRLPFEGKDKLEIKTNITEYRMSGFGPHVSAQCQDLIRSMLAYDPADRPSAEELLQHSFLALYRNKVKLSTAATQSPSFSLQAFTPGVAMSPTSNGAPADSVSEGAAPAFESSLGGSSSPGPSVRLGRLKSWSRASSTVSSKGSAAHQGVAGPQNIVAGPTRRVLSWTMAKPPPEEQGQGIPDAKSSMVQEVRQAVKRIFSRKSTLGRGAEIGIGHL</sequence>
<dbReference type="Gene3D" id="1.10.510.10">
    <property type="entry name" value="Transferase(Phosphotransferase) domain 1"/>
    <property type="match status" value="1"/>
</dbReference>
<keyword evidence="2" id="KW-0808">Transferase</keyword>
<evidence type="ECO:0000313" key="11">
    <source>
        <dbReference type="EMBL" id="JAT73709.1"/>
    </source>
</evidence>
<evidence type="ECO:0000256" key="1">
    <source>
        <dbReference type="ARBA" id="ARBA00022527"/>
    </source>
</evidence>
<evidence type="ECO:0000256" key="8">
    <source>
        <dbReference type="PIRSR" id="PIRSR630616-3"/>
    </source>
</evidence>
<proteinExistence type="predicted"/>
<keyword evidence="1" id="KW-0723">Serine/threonine-protein kinase</keyword>
<evidence type="ECO:0000256" key="9">
    <source>
        <dbReference type="SAM" id="MobiDB-lite"/>
    </source>
</evidence>
<evidence type="ECO:0000256" key="4">
    <source>
        <dbReference type="ARBA" id="ARBA00022777"/>
    </source>
</evidence>
<protein>
    <recommendedName>
        <fullName evidence="10">Protein kinase domain-containing protein</fullName>
    </recommendedName>
</protein>
<feature type="binding site" evidence="7">
    <location>
        <position position="171"/>
    </location>
    <ligand>
        <name>ATP</name>
        <dbReference type="ChEBI" id="CHEBI:30616"/>
    </ligand>
</feature>
<dbReference type="InterPro" id="IPR008271">
    <property type="entry name" value="Ser/Thr_kinase_AS"/>
</dbReference>
<feature type="region of interest" description="Disordered" evidence="9">
    <location>
        <begin position="329"/>
        <end position="363"/>
    </location>
</feature>
<evidence type="ECO:0000256" key="2">
    <source>
        <dbReference type="ARBA" id="ARBA00022679"/>
    </source>
</evidence>
<dbReference type="GO" id="GO:0005524">
    <property type="term" value="F:ATP binding"/>
    <property type="evidence" value="ECO:0007669"/>
    <property type="project" value="UniProtKB-KW"/>
</dbReference>
<dbReference type="SMART" id="SM00220">
    <property type="entry name" value="S_TKc"/>
    <property type="match status" value="1"/>
</dbReference>
<feature type="compositionally biased region" description="Low complexity" evidence="9">
    <location>
        <begin position="349"/>
        <end position="363"/>
    </location>
</feature>
<evidence type="ECO:0000256" key="5">
    <source>
        <dbReference type="ARBA" id="ARBA00022840"/>
    </source>
</evidence>
<keyword evidence="3 7" id="KW-0547">Nucleotide-binding</keyword>
<keyword evidence="5 7" id="KW-0067">ATP-binding</keyword>
<dbReference type="PANTHER" id="PTHR24350">
    <property type="entry name" value="SERINE/THREONINE-PROTEIN KINASE IAL-RELATED"/>
    <property type="match status" value="1"/>
</dbReference>
<dbReference type="InterPro" id="IPR030616">
    <property type="entry name" value="Aur-like"/>
</dbReference>
<gene>
    <name evidence="11" type="ORF">g.41262</name>
</gene>
<feature type="binding site" evidence="7">
    <location>
        <position position="35"/>
    </location>
    <ligand>
        <name>ATP</name>
        <dbReference type="ChEBI" id="CHEBI:30616"/>
    </ligand>
</feature>
<dbReference type="PROSITE" id="PS00108">
    <property type="entry name" value="PROTEIN_KINASE_ST"/>
    <property type="match status" value="1"/>
</dbReference>
<feature type="active site" description="Proton acceptor" evidence="6">
    <location>
        <position position="153"/>
    </location>
</feature>
<feature type="binding site" evidence="7">
    <location>
        <position position="55"/>
    </location>
    <ligand>
        <name>ATP</name>
        <dbReference type="ChEBI" id="CHEBI:30616"/>
    </ligand>
</feature>
<name>A0A1D2A3D9_AUXPR</name>
<reference evidence="11" key="1">
    <citation type="submission" date="2015-08" db="EMBL/GenBank/DDBJ databases">
        <authorList>
            <person name="Babu N.S."/>
            <person name="Beckwith C.J."/>
            <person name="Beseler K.G."/>
            <person name="Brison A."/>
            <person name="Carone J.V."/>
            <person name="Caskin T.P."/>
            <person name="Diamond M."/>
            <person name="Durham M.E."/>
            <person name="Foxe J.M."/>
            <person name="Go M."/>
            <person name="Henderson B.A."/>
            <person name="Jones I.B."/>
            <person name="McGettigan J.A."/>
            <person name="Micheletti S.J."/>
            <person name="Nasrallah M.E."/>
            <person name="Ortiz D."/>
            <person name="Piller C.R."/>
            <person name="Privatt S.R."/>
            <person name="Schneider S.L."/>
            <person name="Sharp S."/>
            <person name="Smith T.C."/>
            <person name="Stanton J.D."/>
            <person name="Ullery H.E."/>
            <person name="Wilson R.J."/>
            <person name="Serrano M.G."/>
            <person name="Buck G."/>
            <person name="Lee V."/>
            <person name="Wang Y."/>
            <person name="Carvalho R."/>
            <person name="Voegtly L."/>
            <person name="Shi R."/>
            <person name="Duckworth R."/>
            <person name="Johnson A."/>
            <person name="Loviza R."/>
            <person name="Walstead R."/>
            <person name="Shah Z."/>
            <person name="Kiflezghi M."/>
            <person name="Wade K."/>
            <person name="Ball S.L."/>
            <person name="Bradley K.W."/>
            <person name="Asai D.J."/>
            <person name="Bowman C.A."/>
            <person name="Russell D.A."/>
            <person name="Pope W.H."/>
            <person name="Jacobs-Sera D."/>
            <person name="Hendrix R.W."/>
            <person name="Hatfull G.F."/>
        </authorList>
    </citation>
    <scope>NUCLEOTIDE SEQUENCE</scope>
</reference>
<dbReference type="SUPFAM" id="SSF56112">
    <property type="entry name" value="Protein kinase-like (PK-like)"/>
    <property type="match status" value="1"/>
</dbReference>
<dbReference type="Pfam" id="PF00069">
    <property type="entry name" value="Pkinase"/>
    <property type="match status" value="1"/>
</dbReference>